<accession>A0A0S1SI67</accession>
<accession>A0A0S1SU05</accession>
<accession>A0A0S1SU63</accession>
<evidence type="ECO:0000313" key="2">
    <source>
        <dbReference type="Proteomes" id="UP000069135"/>
    </source>
</evidence>
<accession>A0A0S1SEG0</accession>
<sequence>MVEEPKAVNSEPQADAPHPAVGEIGAAIRAEILQTCTAHPLWQKLTALREAGEVAREDFGYEQVREVFEESRSIARKDVGNRALVLMATDAEQFHEISYIDANGDEQAIDPESVNGVLILLPKDFGDAR</sequence>
<evidence type="ECO:0000313" key="1">
    <source>
        <dbReference type="EMBL" id="ALM13184.1"/>
    </source>
</evidence>
<dbReference type="KEGG" id="prf:PeribacterA2_0494"/>
<reference evidence="2" key="1">
    <citation type="submission" date="2015-10" db="EMBL/GenBank/DDBJ databases">
        <title>Analysis of five complete genome sequences for members of the class Peribacteria in the recently recognized Peregrinibacteria bacterial phylum.</title>
        <authorList>
            <person name="Anantharaman K."/>
            <person name="Brown C.T."/>
            <person name="Burstein D."/>
            <person name="Castelle C.J."/>
            <person name="Probst A.J."/>
            <person name="Thomas B.C."/>
            <person name="Williams K.H."/>
            <person name="Banfield J.F."/>
        </authorList>
    </citation>
    <scope>NUCLEOTIDE SEQUENCE [LARGE SCALE GENOMIC DNA]</scope>
</reference>
<protein>
    <submittedName>
        <fullName evidence="1">Uncharacterized protein</fullName>
    </submittedName>
</protein>
<dbReference type="Proteomes" id="UP000069135">
    <property type="component" value="Chromosome"/>
</dbReference>
<name>A0A0S1SN54_9BACT</name>
<gene>
    <name evidence="1" type="ORF">PeribacterD1_0494</name>
</gene>
<dbReference type="AlphaFoldDB" id="A0A0S1SN54"/>
<organism evidence="1 2">
    <name type="scientific">Candidatus Peribacter riflensis</name>
    <dbReference type="NCBI Taxonomy" id="1735162"/>
    <lineage>
        <taxon>Bacteria</taxon>
        <taxon>Candidatus Peregrinibacteriota</taxon>
        <taxon>Candidatus Peribacteria</taxon>
        <taxon>Candidatus Peribacterales</taxon>
        <taxon>Candidatus Peribacteraceae</taxon>
        <taxon>Candidatus Peribacter</taxon>
    </lineage>
</organism>
<proteinExistence type="predicted"/>
<accession>A0A0S1SN54</accession>
<reference evidence="1 2" key="2">
    <citation type="journal article" date="2016" name="PeerJ">
        <title>Analysis of five complete genome sequences for members of the class Peribacteria in the recently recognized Peregrinibacteria bacterial phylum.</title>
        <authorList>
            <person name="Anantharaman K."/>
            <person name="Brown C.T."/>
            <person name="Burstein D."/>
            <person name="Castelle C.J."/>
            <person name="Probst A.J."/>
            <person name="Thomas B.C."/>
            <person name="Williams K.H."/>
            <person name="Banfield J.F."/>
        </authorList>
    </citation>
    <scope>NUCLEOTIDE SEQUENCE [LARGE SCALE GENOMIC DNA]</scope>
    <source>
        <strain evidence="1">RIFOXYD1_FULL_PER-ii_59_16</strain>
    </source>
</reference>
<dbReference type="EMBL" id="CP013065">
    <property type="protein sequence ID" value="ALM13184.1"/>
    <property type="molecule type" value="Genomic_DNA"/>
</dbReference>